<comment type="caution">
    <text evidence="1">The sequence shown here is derived from an EMBL/GenBank/DDBJ whole genome shotgun (WGS) entry which is preliminary data.</text>
</comment>
<gene>
    <name evidence="1" type="ORF">DU506_17815</name>
</gene>
<dbReference type="AlphaFoldDB" id="A0A368TQA2"/>
<protein>
    <submittedName>
        <fullName evidence="1">Uncharacterized protein</fullName>
    </submittedName>
</protein>
<sequence>MHYNETSVTVRDLMYTIIPRLNSAQRLVNNTLDSLIEVSKQPEDLARRLDQQRRFQMETHAIHMNLEHLLKRYQEEINAVTRSEGRLPGAQISPDEMEADAISRAQEIYARVHAFQTGSRKMPF</sequence>
<name>A0A368TQA2_9GAMM</name>
<accession>A0A368TQA2</accession>
<dbReference type="OrthoDB" id="6171184at2"/>
<proteinExistence type="predicted"/>
<evidence type="ECO:0000313" key="2">
    <source>
        <dbReference type="Proteomes" id="UP000253204"/>
    </source>
</evidence>
<dbReference type="Proteomes" id="UP000253204">
    <property type="component" value="Unassembled WGS sequence"/>
</dbReference>
<evidence type="ECO:0000313" key="1">
    <source>
        <dbReference type="EMBL" id="RCV86781.1"/>
    </source>
</evidence>
<dbReference type="EMBL" id="QPIJ01000059">
    <property type="protein sequence ID" value="RCV86781.1"/>
    <property type="molecule type" value="Genomic_DNA"/>
</dbReference>
<reference evidence="1 2" key="1">
    <citation type="submission" date="2018-07" db="EMBL/GenBank/DDBJ databases">
        <title>Halomonas rutogse sp. nov., isolated from Lake TangqianCo on Tibetan Plateau.</title>
        <authorList>
            <person name="Lu H."/>
            <person name="Xing P."/>
            <person name="Wu Q."/>
        </authorList>
    </citation>
    <scope>NUCLEOTIDE SEQUENCE [LARGE SCALE GENOMIC DNA]</scope>
    <source>
        <strain evidence="1 2">TQ8S</strain>
    </source>
</reference>
<dbReference type="RefSeq" id="WP_114488227.1">
    <property type="nucleotide sequence ID" value="NZ_CBCSHM010000058.1"/>
</dbReference>
<organism evidence="1 2">
    <name type="scientific">Vreelandella rituensis</name>
    <dbReference type="NCBI Taxonomy" id="2282306"/>
    <lineage>
        <taxon>Bacteria</taxon>
        <taxon>Pseudomonadati</taxon>
        <taxon>Pseudomonadota</taxon>
        <taxon>Gammaproteobacteria</taxon>
        <taxon>Oceanospirillales</taxon>
        <taxon>Halomonadaceae</taxon>
        <taxon>Vreelandella</taxon>
    </lineage>
</organism>
<keyword evidence="2" id="KW-1185">Reference proteome</keyword>